<dbReference type="EMBL" id="WXXV01000026">
    <property type="protein sequence ID" value="MBE7696182.1"/>
    <property type="molecule type" value="Genomic_DNA"/>
</dbReference>
<organism evidence="1 2">
    <name type="scientific">Tenacibaculum finnmarkense genomovar finnmarkense</name>
    <dbReference type="NCBI Taxonomy" id="1458503"/>
    <lineage>
        <taxon>Bacteria</taxon>
        <taxon>Pseudomonadati</taxon>
        <taxon>Bacteroidota</taxon>
        <taxon>Flavobacteriia</taxon>
        <taxon>Flavobacteriales</taxon>
        <taxon>Flavobacteriaceae</taxon>
        <taxon>Tenacibaculum</taxon>
        <taxon>Tenacibaculum finnmarkense</taxon>
    </lineage>
</organism>
<sequence>MSKDDLFAKKVKSAVDRKKEVITPFQEVSSAGEVKPIEKKYNLAIREDLLDDLKMIAIKRKTTLKALILDAVIKEYFTQK</sequence>
<accession>A0AAP1RHL0</accession>
<evidence type="ECO:0000313" key="2">
    <source>
        <dbReference type="Proteomes" id="UP000806077"/>
    </source>
</evidence>
<name>A0AAP1RHL0_9FLAO</name>
<gene>
    <name evidence="1" type="ORF">F7645_12200</name>
</gene>
<dbReference type="AlphaFoldDB" id="A0AAP1RHL0"/>
<proteinExistence type="predicted"/>
<keyword evidence="2" id="KW-1185">Reference proteome</keyword>
<evidence type="ECO:0000313" key="1">
    <source>
        <dbReference type="EMBL" id="MBE7696182.1"/>
    </source>
</evidence>
<comment type="caution">
    <text evidence="1">The sequence shown here is derived from an EMBL/GenBank/DDBJ whole genome shotgun (WGS) entry which is preliminary data.</text>
</comment>
<dbReference type="RefSeq" id="WP_101955409.1">
    <property type="nucleotide sequence ID" value="NZ_JAJHTL010000028.1"/>
</dbReference>
<dbReference type="Proteomes" id="UP000806077">
    <property type="component" value="Unassembled WGS sequence"/>
</dbReference>
<reference evidence="1 2" key="1">
    <citation type="journal article" date="2020" name="Int. J. Syst. Evol. Microbiol.">
        <title>Tenacibaculum piscium sp. nov., isolated from skin ulcers of sea-farmed fish, and description of Tenacibaculum finnmarkense sp. nov. with subdivision into genomovars finnmarkense and ulcerans.</title>
        <authorList>
            <person name="Olsen A.B."/>
            <person name="Spilsberg B."/>
            <person name="Nilsen H.K."/>
            <person name="Lagesen K."/>
            <person name="Gulla S."/>
            <person name="Avendano-Herrera R."/>
            <person name="Irgang R."/>
            <person name="Duchaud E."/>
            <person name="Colquhoun D.J."/>
        </authorList>
    </citation>
    <scope>NUCLEOTIDE SEQUENCE [LARGE SCALE GENOMIC DNA]</scope>
    <source>
        <strain evidence="1 2">TNO037</strain>
    </source>
</reference>
<protein>
    <submittedName>
        <fullName evidence="1">Uncharacterized protein</fullName>
    </submittedName>
</protein>